<evidence type="ECO:0000259" key="7">
    <source>
        <dbReference type="PROSITE" id="PS50109"/>
    </source>
</evidence>
<reference evidence="8 9" key="1">
    <citation type="journal article" date="2021" name="Microorganisms">
        <title>The Ever-Expanding Pseudomonas Genus: Description of 43 New Species and Partition of the Pseudomonas putida Group.</title>
        <authorList>
            <person name="Girard L."/>
            <person name="Lood C."/>
            <person name="Hofte M."/>
            <person name="Vandamme P."/>
            <person name="Rokni-Zadeh H."/>
            <person name="van Noort V."/>
            <person name="Lavigne R."/>
            <person name="De Mot R."/>
        </authorList>
    </citation>
    <scope>NUCLEOTIDE SEQUENCE [LARGE SCALE GENOMIC DNA]</scope>
    <source>
        <strain evidence="8 9">COW77</strain>
    </source>
</reference>
<sequence>MGLAMNDAALLFDESLFEHAPCGLVVMAADGTVLRCNQTFSQWLGHDPAALQARSFDQLLTAAGRAFQLTHWGPLMNLQGSVSEVKLELRHRDGHLLAMLLNGVRRETAEGVRYHLALVGTRERDRNERAALVAMQRAEELLAQKVSAEAALQRAQAELAAAYENAERRAVLAEQMVAVASHDLKNPMTAIKMATQLLERDADSDRARRLLGSIGSAADRAQRMIVDLLDFASVRLGQGIRVTRQQVDLRQAVDQCVSELRVAFAQASIRHYSRGHGTFEVDQDRLQQMLGNLVANSVAYGDPGLPITVTTDLKDEGATLSVHNHGPAIADALIPTLFEPMTRGSEREDPLRSVGLGLFIVKQIAEAHGGRIGMRSDAAYGTTFTVWLPARGALPGTVAAVDGQQQ</sequence>
<keyword evidence="4 8" id="KW-0418">Kinase</keyword>
<dbReference type="EC" id="2.7.13.3" evidence="2"/>
<dbReference type="GO" id="GO:0016301">
    <property type="term" value="F:kinase activity"/>
    <property type="evidence" value="ECO:0007669"/>
    <property type="project" value="UniProtKB-KW"/>
</dbReference>
<dbReference type="PANTHER" id="PTHR43711:SF1">
    <property type="entry name" value="HISTIDINE KINASE 1"/>
    <property type="match status" value="1"/>
</dbReference>
<keyword evidence="9" id="KW-1185">Reference proteome</keyword>
<protein>
    <recommendedName>
        <fullName evidence="2">histidine kinase</fullName>
        <ecNumber evidence="2">2.7.13.3</ecNumber>
    </recommendedName>
</protein>
<dbReference type="SMART" id="SM00388">
    <property type="entry name" value="HisKA"/>
    <property type="match status" value="1"/>
</dbReference>
<evidence type="ECO:0000256" key="1">
    <source>
        <dbReference type="ARBA" id="ARBA00000085"/>
    </source>
</evidence>
<dbReference type="PANTHER" id="PTHR43711">
    <property type="entry name" value="TWO-COMPONENT HISTIDINE KINASE"/>
    <property type="match status" value="1"/>
</dbReference>
<dbReference type="SMART" id="SM00387">
    <property type="entry name" value="HATPase_c"/>
    <property type="match status" value="1"/>
</dbReference>
<proteinExistence type="predicted"/>
<keyword evidence="6" id="KW-0175">Coiled coil</keyword>
<dbReference type="CDD" id="cd00130">
    <property type="entry name" value="PAS"/>
    <property type="match status" value="1"/>
</dbReference>
<evidence type="ECO:0000313" key="8">
    <source>
        <dbReference type="EMBL" id="QXH59228.1"/>
    </source>
</evidence>
<dbReference type="Pfam" id="PF00512">
    <property type="entry name" value="HisKA"/>
    <property type="match status" value="1"/>
</dbReference>
<dbReference type="NCBIfam" id="TIGR00229">
    <property type="entry name" value="sensory_box"/>
    <property type="match status" value="1"/>
</dbReference>
<dbReference type="InterPro" id="IPR003661">
    <property type="entry name" value="HisK_dim/P_dom"/>
</dbReference>
<evidence type="ECO:0000256" key="4">
    <source>
        <dbReference type="ARBA" id="ARBA00022777"/>
    </source>
</evidence>
<dbReference type="Pfam" id="PF13188">
    <property type="entry name" value="PAS_8"/>
    <property type="match status" value="1"/>
</dbReference>
<evidence type="ECO:0000256" key="3">
    <source>
        <dbReference type="ARBA" id="ARBA00022679"/>
    </source>
</evidence>
<name>A0ABX8NSY9_9PSED</name>
<dbReference type="InterPro" id="IPR000014">
    <property type="entry name" value="PAS"/>
</dbReference>
<organism evidence="8 9">
    <name type="scientific">Pseudomonas maumuensis</name>
    <dbReference type="NCBI Taxonomy" id="2842354"/>
    <lineage>
        <taxon>Bacteria</taxon>
        <taxon>Pseudomonadati</taxon>
        <taxon>Pseudomonadota</taxon>
        <taxon>Gammaproteobacteria</taxon>
        <taxon>Pseudomonadales</taxon>
        <taxon>Pseudomonadaceae</taxon>
        <taxon>Pseudomonas</taxon>
    </lineage>
</organism>
<gene>
    <name evidence="8" type="ORF">KSS90_21840</name>
</gene>
<dbReference type="Proteomes" id="UP000824010">
    <property type="component" value="Chromosome"/>
</dbReference>
<dbReference type="CDD" id="cd00082">
    <property type="entry name" value="HisKA"/>
    <property type="match status" value="1"/>
</dbReference>
<dbReference type="CDD" id="cd00075">
    <property type="entry name" value="HATPase"/>
    <property type="match status" value="1"/>
</dbReference>
<evidence type="ECO:0000256" key="5">
    <source>
        <dbReference type="ARBA" id="ARBA00023012"/>
    </source>
</evidence>
<evidence type="ECO:0000313" key="9">
    <source>
        <dbReference type="Proteomes" id="UP000824010"/>
    </source>
</evidence>
<comment type="catalytic activity">
    <reaction evidence="1">
        <text>ATP + protein L-histidine = ADP + protein N-phospho-L-histidine.</text>
        <dbReference type="EC" id="2.7.13.3"/>
    </reaction>
</comment>
<dbReference type="InterPro" id="IPR005467">
    <property type="entry name" value="His_kinase_dom"/>
</dbReference>
<feature type="domain" description="Histidine kinase" evidence="7">
    <location>
        <begin position="179"/>
        <end position="392"/>
    </location>
</feature>
<accession>A0ABX8NSY9</accession>
<evidence type="ECO:0000256" key="2">
    <source>
        <dbReference type="ARBA" id="ARBA00012438"/>
    </source>
</evidence>
<dbReference type="PROSITE" id="PS50109">
    <property type="entry name" value="HIS_KIN"/>
    <property type="match status" value="1"/>
</dbReference>
<keyword evidence="5" id="KW-0902">Two-component regulatory system</keyword>
<evidence type="ECO:0000256" key="6">
    <source>
        <dbReference type="SAM" id="Coils"/>
    </source>
</evidence>
<feature type="coiled-coil region" evidence="6">
    <location>
        <begin position="138"/>
        <end position="176"/>
    </location>
</feature>
<dbReference type="InterPro" id="IPR050736">
    <property type="entry name" value="Sensor_HK_Regulatory"/>
</dbReference>
<dbReference type="SMART" id="SM00091">
    <property type="entry name" value="PAS"/>
    <property type="match status" value="1"/>
</dbReference>
<keyword evidence="3" id="KW-0808">Transferase</keyword>
<dbReference type="EMBL" id="CP077077">
    <property type="protein sequence ID" value="QXH59228.1"/>
    <property type="molecule type" value="Genomic_DNA"/>
</dbReference>
<dbReference type="InterPro" id="IPR003594">
    <property type="entry name" value="HATPase_dom"/>
</dbReference>
<dbReference type="Pfam" id="PF02518">
    <property type="entry name" value="HATPase_c"/>
    <property type="match status" value="1"/>
</dbReference>